<gene>
    <name evidence="4" type="ORF">MNEG_11140</name>
</gene>
<name>A0A0D2LZK0_9CHLO</name>
<dbReference type="InterPro" id="IPR000210">
    <property type="entry name" value="BTB/POZ_dom"/>
</dbReference>
<evidence type="ECO:0000256" key="2">
    <source>
        <dbReference type="SAM" id="MobiDB-lite"/>
    </source>
</evidence>
<protein>
    <recommendedName>
        <fullName evidence="3">BTB domain-containing protein</fullName>
    </recommendedName>
</protein>
<dbReference type="KEGG" id="mng:MNEG_11140"/>
<evidence type="ECO:0000259" key="3">
    <source>
        <dbReference type="PROSITE" id="PS50097"/>
    </source>
</evidence>
<dbReference type="RefSeq" id="XP_013895844.1">
    <property type="nucleotide sequence ID" value="XM_014040390.1"/>
</dbReference>
<dbReference type="OrthoDB" id="10691360at2759"/>
<dbReference type="GeneID" id="25728373"/>
<comment type="pathway">
    <text evidence="1">Protein modification; protein ubiquitination.</text>
</comment>
<evidence type="ECO:0000313" key="5">
    <source>
        <dbReference type="Proteomes" id="UP000054498"/>
    </source>
</evidence>
<feature type="domain" description="BTB" evidence="3">
    <location>
        <begin position="458"/>
        <end position="547"/>
    </location>
</feature>
<feature type="region of interest" description="Disordered" evidence="2">
    <location>
        <begin position="556"/>
        <end position="583"/>
    </location>
</feature>
<dbReference type="InterPro" id="IPR011333">
    <property type="entry name" value="SKP1/BTB/POZ_sf"/>
</dbReference>
<sequence length="770" mass="76758">MDVAESMLAAVQALALLAHGDDVMAGPGGPRAAAAEAEVEPGWRAALEDGGRLRAALEELATVPLPPSTSAAAAAAGLADAHNLSATLSREGKVGGGSGVQGMQGGGSASVGPLVDASLLEEVRCWAVAALSLCYGQLGVRPLPGPGPAAAGATAGARGEGVCGSAPWARQGLPVGAERPDVELEGGGGAWRVPAHGVVLSCASPVLQERLRAAAAAAVGATGTAGCLGGPAVCGGGGGGGGGGGSDGVGSRVCLRLSDTIDQPALLLLVQWAYTGCAQLPEDWPPGFPRQLPARQRLRLLARALRMPRLAALCGGRLPLPGERLPAAAASEDYSCALPRRGAVIPLTGALSHDDDVISLDDGILSHRGGRRSCSSGGSTCDGADSVAEGGCPPCAHRPMASLLAEAHHLAQRIPREVPLAALTPGDPSARPGELATPYDGACVDIDGVGAAAVDPFADIWLAAPVPADGAPGAPPCALLLPAHRLLLAARCPYFAAATSERWGDAAGDGGGAGGRALQTLVLPDADADVAWELLRFLYTGEQPFSSCRWHAWADGPASQPSRTDSRVPQHGLGEPKGGGDAAATGPCAVCRAARGAARLAHCAEVLLLPQLAAACETALRGRLLAPLPAACLAALLQGCADLGLAAMAEAVFDRLVDCQLRGGPGASGLEATPEWSALSQHLRQAVSQAVARRRREEAEGVAAAGIVAAGDAGAAWEAPGAIARPGAGGRGAAAATGAAATAGVQGTEGELERLLREFRSAMERGLPAR</sequence>
<dbReference type="PANTHER" id="PTHR24413">
    <property type="entry name" value="SPECKLE-TYPE POZ PROTEIN"/>
    <property type="match status" value="1"/>
</dbReference>
<reference evidence="4 5" key="1">
    <citation type="journal article" date="2013" name="BMC Genomics">
        <title>Reconstruction of the lipid metabolism for the microalga Monoraphidium neglectum from its genome sequence reveals characteristics suitable for biofuel production.</title>
        <authorList>
            <person name="Bogen C."/>
            <person name="Al-Dilaimi A."/>
            <person name="Albersmeier A."/>
            <person name="Wichmann J."/>
            <person name="Grundmann M."/>
            <person name="Rupp O."/>
            <person name="Lauersen K.J."/>
            <person name="Blifernez-Klassen O."/>
            <person name="Kalinowski J."/>
            <person name="Goesmann A."/>
            <person name="Mussgnug J.H."/>
            <person name="Kruse O."/>
        </authorList>
    </citation>
    <scope>NUCLEOTIDE SEQUENCE [LARGE SCALE GENOMIC DNA]</scope>
    <source>
        <strain evidence="4 5">SAG 48.87</strain>
    </source>
</reference>
<dbReference type="AlphaFoldDB" id="A0A0D2LZK0"/>
<proteinExistence type="predicted"/>
<dbReference type="SMART" id="SM00225">
    <property type="entry name" value="BTB"/>
    <property type="match status" value="2"/>
</dbReference>
<dbReference type="SUPFAM" id="SSF54695">
    <property type="entry name" value="POZ domain"/>
    <property type="match status" value="1"/>
</dbReference>
<evidence type="ECO:0000256" key="1">
    <source>
        <dbReference type="ARBA" id="ARBA00004906"/>
    </source>
</evidence>
<dbReference type="EMBL" id="KK102827">
    <property type="protein sequence ID" value="KIY96824.1"/>
    <property type="molecule type" value="Genomic_DNA"/>
</dbReference>
<dbReference type="Gene3D" id="3.30.710.10">
    <property type="entry name" value="Potassium Channel Kv1.1, Chain A"/>
    <property type="match status" value="2"/>
</dbReference>
<dbReference type="Proteomes" id="UP000054498">
    <property type="component" value="Unassembled WGS sequence"/>
</dbReference>
<keyword evidence="5" id="KW-1185">Reference proteome</keyword>
<evidence type="ECO:0000313" key="4">
    <source>
        <dbReference type="EMBL" id="KIY96824.1"/>
    </source>
</evidence>
<dbReference type="Pfam" id="PF00651">
    <property type="entry name" value="BTB"/>
    <property type="match status" value="1"/>
</dbReference>
<organism evidence="4 5">
    <name type="scientific">Monoraphidium neglectum</name>
    <dbReference type="NCBI Taxonomy" id="145388"/>
    <lineage>
        <taxon>Eukaryota</taxon>
        <taxon>Viridiplantae</taxon>
        <taxon>Chlorophyta</taxon>
        <taxon>core chlorophytes</taxon>
        <taxon>Chlorophyceae</taxon>
        <taxon>CS clade</taxon>
        <taxon>Sphaeropleales</taxon>
        <taxon>Selenastraceae</taxon>
        <taxon>Monoraphidium</taxon>
    </lineage>
</organism>
<accession>A0A0D2LZK0</accession>
<dbReference type="PROSITE" id="PS50097">
    <property type="entry name" value="BTB"/>
    <property type="match status" value="1"/>
</dbReference>